<name>A0ACC0LZR7_RHOML</name>
<organism evidence="1 2">
    <name type="scientific">Rhododendron molle</name>
    <name type="common">Chinese azalea</name>
    <name type="synonym">Azalea mollis</name>
    <dbReference type="NCBI Taxonomy" id="49168"/>
    <lineage>
        <taxon>Eukaryota</taxon>
        <taxon>Viridiplantae</taxon>
        <taxon>Streptophyta</taxon>
        <taxon>Embryophyta</taxon>
        <taxon>Tracheophyta</taxon>
        <taxon>Spermatophyta</taxon>
        <taxon>Magnoliopsida</taxon>
        <taxon>eudicotyledons</taxon>
        <taxon>Gunneridae</taxon>
        <taxon>Pentapetalae</taxon>
        <taxon>asterids</taxon>
        <taxon>Ericales</taxon>
        <taxon>Ericaceae</taxon>
        <taxon>Ericoideae</taxon>
        <taxon>Rhodoreae</taxon>
        <taxon>Rhododendron</taxon>
    </lineage>
</organism>
<gene>
    <name evidence="1" type="ORF">RHMOL_Rhmol10G0035800</name>
</gene>
<sequence length="53" mass="6217">MRKGNMWSTLALIELSSDEWLCVAGEEREYQVCRRREGESFSSPERDQLPVKI</sequence>
<evidence type="ECO:0000313" key="1">
    <source>
        <dbReference type="EMBL" id="KAI8533781.1"/>
    </source>
</evidence>
<reference evidence="1" key="1">
    <citation type="submission" date="2022-02" db="EMBL/GenBank/DDBJ databases">
        <title>Plant Genome Project.</title>
        <authorList>
            <person name="Zhang R.-G."/>
        </authorList>
    </citation>
    <scope>NUCLEOTIDE SEQUENCE</scope>
    <source>
        <strain evidence="1">AT1</strain>
    </source>
</reference>
<protein>
    <submittedName>
        <fullName evidence="1">Uncharacterized protein</fullName>
    </submittedName>
</protein>
<proteinExistence type="predicted"/>
<dbReference type="EMBL" id="CM046397">
    <property type="protein sequence ID" value="KAI8533781.1"/>
    <property type="molecule type" value="Genomic_DNA"/>
</dbReference>
<keyword evidence="2" id="KW-1185">Reference proteome</keyword>
<comment type="caution">
    <text evidence="1">The sequence shown here is derived from an EMBL/GenBank/DDBJ whole genome shotgun (WGS) entry which is preliminary data.</text>
</comment>
<accession>A0ACC0LZR7</accession>
<evidence type="ECO:0000313" key="2">
    <source>
        <dbReference type="Proteomes" id="UP001062846"/>
    </source>
</evidence>
<dbReference type="Proteomes" id="UP001062846">
    <property type="component" value="Chromosome 10"/>
</dbReference>